<evidence type="ECO:0000256" key="1">
    <source>
        <dbReference type="ARBA" id="ARBA00008769"/>
    </source>
</evidence>
<dbReference type="Gene3D" id="2.40.160.180">
    <property type="entry name" value="Carbohydrate-selective porin OprB"/>
    <property type="match status" value="1"/>
</dbReference>
<dbReference type="AlphaFoldDB" id="A0A917DVC6"/>
<protein>
    <submittedName>
        <fullName evidence="4">Porin</fullName>
    </submittedName>
</protein>
<comment type="caution">
    <text evidence="4">The sequence shown here is derived from an EMBL/GenBank/DDBJ whole genome shotgun (WGS) entry which is preliminary data.</text>
</comment>
<organism evidence="4 5">
    <name type="scientific">Croceicoccus mobilis</name>
    <dbReference type="NCBI Taxonomy" id="1703339"/>
    <lineage>
        <taxon>Bacteria</taxon>
        <taxon>Pseudomonadati</taxon>
        <taxon>Pseudomonadota</taxon>
        <taxon>Alphaproteobacteria</taxon>
        <taxon>Sphingomonadales</taxon>
        <taxon>Erythrobacteraceae</taxon>
        <taxon>Croceicoccus</taxon>
    </lineage>
</organism>
<dbReference type="Proteomes" id="UP000612349">
    <property type="component" value="Unassembled WGS sequence"/>
</dbReference>
<dbReference type="Pfam" id="PF04966">
    <property type="entry name" value="OprB"/>
    <property type="match status" value="1"/>
</dbReference>
<evidence type="ECO:0000313" key="4">
    <source>
        <dbReference type="EMBL" id="GGD74597.1"/>
    </source>
</evidence>
<dbReference type="PANTHER" id="PTHR37944">
    <property type="entry name" value="PORIN B"/>
    <property type="match status" value="1"/>
</dbReference>
<evidence type="ECO:0000256" key="2">
    <source>
        <dbReference type="RuleBase" id="RU363072"/>
    </source>
</evidence>
<dbReference type="InterPro" id="IPR052932">
    <property type="entry name" value="OprB_Porin"/>
</dbReference>
<dbReference type="GO" id="GO:0008643">
    <property type="term" value="P:carbohydrate transport"/>
    <property type="evidence" value="ECO:0007669"/>
    <property type="project" value="InterPro"/>
</dbReference>
<feature type="signal peptide" evidence="2">
    <location>
        <begin position="1"/>
        <end position="32"/>
    </location>
</feature>
<comment type="similarity">
    <text evidence="1 2">Belongs to the OprB family.</text>
</comment>
<gene>
    <name evidence="4" type="primary">rpfN</name>
    <name evidence="4" type="ORF">GCM10010990_25340</name>
</gene>
<dbReference type="InterPro" id="IPR007049">
    <property type="entry name" value="Carb-sel_porin_OprB"/>
</dbReference>
<reference evidence="4" key="1">
    <citation type="journal article" date="2014" name="Int. J. Syst. Evol. Microbiol.">
        <title>Complete genome sequence of Corynebacterium casei LMG S-19264T (=DSM 44701T), isolated from a smear-ripened cheese.</title>
        <authorList>
            <consortium name="US DOE Joint Genome Institute (JGI-PGF)"/>
            <person name="Walter F."/>
            <person name="Albersmeier A."/>
            <person name="Kalinowski J."/>
            <person name="Ruckert C."/>
        </authorList>
    </citation>
    <scope>NUCLEOTIDE SEQUENCE</scope>
    <source>
        <strain evidence="4">CGMCC 1.15360</strain>
    </source>
</reference>
<reference evidence="4" key="2">
    <citation type="submission" date="2020-09" db="EMBL/GenBank/DDBJ databases">
        <authorList>
            <person name="Sun Q."/>
            <person name="Zhou Y."/>
        </authorList>
    </citation>
    <scope>NUCLEOTIDE SEQUENCE</scope>
    <source>
        <strain evidence="4">CGMCC 1.15360</strain>
    </source>
</reference>
<keyword evidence="2" id="KW-0732">Signal</keyword>
<dbReference type="GO" id="GO:0016020">
    <property type="term" value="C:membrane"/>
    <property type="evidence" value="ECO:0007669"/>
    <property type="project" value="InterPro"/>
</dbReference>
<dbReference type="EMBL" id="BMIP01000005">
    <property type="protein sequence ID" value="GGD74597.1"/>
    <property type="molecule type" value="Genomic_DNA"/>
</dbReference>
<accession>A0A917DVC6</accession>
<dbReference type="OrthoDB" id="177316at2"/>
<dbReference type="InterPro" id="IPR038673">
    <property type="entry name" value="OprB_sf"/>
</dbReference>
<evidence type="ECO:0000256" key="3">
    <source>
        <dbReference type="SAM" id="MobiDB-lite"/>
    </source>
</evidence>
<evidence type="ECO:0000313" key="5">
    <source>
        <dbReference type="Proteomes" id="UP000612349"/>
    </source>
</evidence>
<proteinExistence type="inferred from homology"/>
<feature type="chain" id="PRO_5038173332" evidence="2">
    <location>
        <begin position="33"/>
        <end position="463"/>
    </location>
</feature>
<dbReference type="PANTHER" id="PTHR37944:SF1">
    <property type="entry name" value="PORIN B"/>
    <property type="match status" value="1"/>
</dbReference>
<dbReference type="GO" id="GO:0015288">
    <property type="term" value="F:porin activity"/>
    <property type="evidence" value="ECO:0007669"/>
    <property type="project" value="InterPro"/>
</dbReference>
<name>A0A917DVC6_9SPHN</name>
<sequence length="463" mass="49380">MTVTFPHGACRTGAAALAIATALSLSPAAALAQDGDASTVADRQDPLPPALPEPARREVTPFQPLADDGITLALNYTGEAAANLSGGLTKDAAYAGQVYVGADFDMDTIAGISGAKIHAAVTNRHGKSLSALALGNNTSVQEIWGTQNTHLAILTWEQSMLDGALTVEAGKSQANIHFLNSQYYCHFQNNSVCGNPTFVFKNSNFTYFPASSWMAHAKAQFTDEISLHAGVYEVNPRRKRPNDDGFTFSFKGGTGVVIPWELEYAPQSGLPGRYILGGWIDRGDYADPLLDDDGDIAILSGEAAATRKGRSGLYVRAEQQITGTAGPNPRGLAIFGVAMTNLSGRVEESRFLDFGIVQTGTFPGRDRDTLGFVISDQRFSDLAMERMRAARVAAGGDGDISRHQVMMELAYGAQLTPAVRISPNVQYIVNPDQTGAPFRTSDIPDALIVGFKFTIDGPTLLGR</sequence>
<dbReference type="RefSeq" id="WP_066776871.1">
    <property type="nucleotide sequence ID" value="NZ_BMIP01000005.1"/>
</dbReference>
<keyword evidence="5" id="KW-1185">Reference proteome</keyword>
<feature type="region of interest" description="Disordered" evidence="3">
    <location>
        <begin position="36"/>
        <end position="57"/>
    </location>
</feature>